<dbReference type="EMBL" id="NBII01000002">
    <property type="protein sequence ID" value="PAV22350.1"/>
    <property type="molecule type" value="Genomic_DNA"/>
</dbReference>
<keyword evidence="4" id="KW-0175">Coiled coil</keyword>
<evidence type="ECO:0000256" key="2">
    <source>
        <dbReference type="ARBA" id="ARBA00022763"/>
    </source>
</evidence>
<dbReference type="PANTHER" id="PTHR15107:SF0">
    <property type="entry name" value="DNA ENDONUCLEASE ACTIVATOR CTP1 C-TERMINAL DOMAIN-CONTAINING PROTEIN"/>
    <property type="match status" value="1"/>
</dbReference>
<accession>A0A286URY2</accession>
<dbReference type="AlphaFoldDB" id="A0A286URY2"/>
<dbReference type="OrthoDB" id="5801062at2759"/>
<feature type="compositionally biased region" description="Low complexity" evidence="5">
    <location>
        <begin position="148"/>
        <end position="160"/>
    </location>
</feature>
<evidence type="ECO:0000313" key="7">
    <source>
        <dbReference type="EMBL" id="PAV22350.1"/>
    </source>
</evidence>
<feature type="domain" description="DNA endonuclease activator Ctp1 C-terminal" evidence="6">
    <location>
        <begin position="356"/>
        <end position="458"/>
    </location>
</feature>
<dbReference type="PANTHER" id="PTHR15107">
    <property type="entry name" value="RETINOBLASTOMA BINDING PROTEIN 8"/>
    <property type="match status" value="1"/>
</dbReference>
<proteinExistence type="predicted"/>
<keyword evidence="7" id="KW-0255">Endonuclease</keyword>
<protein>
    <submittedName>
        <fullName evidence="7">DNA repair endonuclease SAE2 ctip carboxy-terminal</fullName>
    </submittedName>
</protein>
<dbReference type="GO" id="GO:0003684">
    <property type="term" value="F:damaged DNA binding"/>
    <property type="evidence" value="ECO:0007669"/>
    <property type="project" value="TreeGrafter"/>
</dbReference>
<evidence type="ECO:0000256" key="4">
    <source>
        <dbReference type="SAM" id="Coils"/>
    </source>
</evidence>
<feature type="region of interest" description="Disordered" evidence="5">
    <location>
        <begin position="240"/>
        <end position="337"/>
    </location>
</feature>
<name>A0A286URY2_9AGAM</name>
<feature type="compositionally biased region" description="Basic and acidic residues" evidence="5">
    <location>
        <begin position="461"/>
        <end position="485"/>
    </location>
</feature>
<evidence type="ECO:0000256" key="1">
    <source>
        <dbReference type="ARBA" id="ARBA00004123"/>
    </source>
</evidence>
<feature type="compositionally biased region" description="Polar residues" evidence="5">
    <location>
        <begin position="251"/>
        <end position="262"/>
    </location>
</feature>
<gene>
    <name evidence="7" type="ORF">PNOK_0230700</name>
</gene>
<evidence type="ECO:0000313" key="8">
    <source>
        <dbReference type="Proteomes" id="UP000217199"/>
    </source>
</evidence>
<dbReference type="Pfam" id="PF08573">
    <property type="entry name" value="SAE2"/>
    <property type="match status" value="1"/>
</dbReference>
<feature type="region of interest" description="Disordered" evidence="5">
    <location>
        <begin position="386"/>
        <end position="494"/>
    </location>
</feature>
<dbReference type="STRING" id="2282107.A0A286URY2"/>
<comment type="subcellular location">
    <subcellularLocation>
        <location evidence="1">Nucleus</location>
    </subcellularLocation>
</comment>
<feature type="coiled-coil region" evidence="4">
    <location>
        <begin position="7"/>
        <end position="41"/>
    </location>
</feature>
<feature type="compositionally biased region" description="Polar residues" evidence="5">
    <location>
        <begin position="134"/>
        <end position="143"/>
    </location>
</feature>
<organism evidence="7 8">
    <name type="scientific">Pyrrhoderma noxium</name>
    <dbReference type="NCBI Taxonomy" id="2282107"/>
    <lineage>
        <taxon>Eukaryota</taxon>
        <taxon>Fungi</taxon>
        <taxon>Dikarya</taxon>
        <taxon>Basidiomycota</taxon>
        <taxon>Agaricomycotina</taxon>
        <taxon>Agaricomycetes</taxon>
        <taxon>Hymenochaetales</taxon>
        <taxon>Hymenochaetaceae</taxon>
        <taxon>Pyrrhoderma</taxon>
    </lineage>
</organism>
<keyword evidence="7" id="KW-0540">Nuclease</keyword>
<dbReference type="InParanoid" id="A0A286URY2"/>
<dbReference type="InterPro" id="IPR033316">
    <property type="entry name" value="RBBP8-like"/>
</dbReference>
<feature type="compositionally biased region" description="Polar residues" evidence="5">
    <location>
        <begin position="313"/>
        <end position="326"/>
    </location>
</feature>
<dbReference type="Proteomes" id="UP000217199">
    <property type="component" value="Unassembled WGS sequence"/>
</dbReference>
<evidence type="ECO:0000259" key="6">
    <source>
        <dbReference type="Pfam" id="PF08573"/>
    </source>
</evidence>
<keyword evidence="7" id="KW-0378">Hydrolase</keyword>
<evidence type="ECO:0000256" key="5">
    <source>
        <dbReference type="SAM" id="MobiDB-lite"/>
    </source>
</evidence>
<sequence length="494" mass="55983">MSSSTESTKEEKLHEAYKSELRKLEETIRISRSQNKTLSQQLYEAKNRSSNVAESMGFKSFDELAQIVIENPDVWNFESIMANHNKVNHSSCIEGDSPPKDNTGNNKTILREEFEELRRQVQALQHGSHDGLLASSSRSSNDQVPHGSASSSKLPEKTSSSEVFELQAKLKLMTDKYDKLLATKEAAERKYNHDSKKWKEFKSWLFKTVFKGGSLPDGHPEFPDVSFNASPHPIGGFALRKNFLSSPAGPSGQSENIPSTTMDDTRPHTISGPRISSDLEISCDSPTPVSRKRKTAELQLKLKSSPGKGRSPLTPSKVLNSPSTSKLPHPEDKEKSDTINKCFEINKDANNGLDYQYDEVVRGKQHRHQLDAGDCDLCKEYYNRLEPLPSPPRPPMWKSPSTTRIADFSTPQPSTSHSHTKRNFSESHKKKISRHRYKWSPPRTPPDYWNIGFPTTQEAEDINRRAEEMHEEKRRRIEAEADKVGGKYVRRKNP</sequence>
<feature type="region of interest" description="Disordered" evidence="5">
    <location>
        <begin position="125"/>
        <end position="160"/>
    </location>
</feature>
<dbReference type="InterPro" id="IPR013882">
    <property type="entry name" value="Ctp1_C"/>
</dbReference>
<reference evidence="7 8" key="1">
    <citation type="journal article" date="2017" name="Mol. Ecol.">
        <title>Comparative and population genomic landscape of Phellinus noxius: A hypervariable fungus causing root rot in trees.</title>
        <authorList>
            <person name="Chung C.L."/>
            <person name="Lee T.J."/>
            <person name="Akiba M."/>
            <person name="Lee H.H."/>
            <person name="Kuo T.H."/>
            <person name="Liu D."/>
            <person name="Ke H.M."/>
            <person name="Yokoi T."/>
            <person name="Roa M.B."/>
            <person name="Lu M.J."/>
            <person name="Chang Y.Y."/>
            <person name="Ann P.J."/>
            <person name="Tsai J.N."/>
            <person name="Chen C.Y."/>
            <person name="Tzean S.S."/>
            <person name="Ota Y."/>
            <person name="Hattori T."/>
            <person name="Sahashi N."/>
            <person name="Liou R.F."/>
            <person name="Kikuchi T."/>
            <person name="Tsai I.J."/>
        </authorList>
    </citation>
    <scope>NUCLEOTIDE SEQUENCE [LARGE SCALE GENOMIC DNA]</scope>
    <source>
        <strain evidence="7 8">FFPRI411160</strain>
    </source>
</reference>
<dbReference type="GO" id="GO:0010792">
    <property type="term" value="P:DNA double-strand break processing involved in repair via single-strand annealing"/>
    <property type="evidence" value="ECO:0007669"/>
    <property type="project" value="TreeGrafter"/>
</dbReference>
<keyword evidence="3" id="KW-0539">Nucleus</keyword>
<comment type="caution">
    <text evidence="7">The sequence shown here is derived from an EMBL/GenBank/DDBJ whole genome shotgun (WGS) entry which is preliminary data.</text>
</comment>
<dbReference type="GO" id="GO:0005634">
    <property type="term" value="C:nucleus"/>
    <property type="evidence" value="ECO:0007669"/>
    <property type="project" value="UniProtKB-SubCell"/>
</dbReference>
<dbReference type="GO" id="GO:0004519">
    <property type="term" value="F:endonuclease activity"/>
    <property type="evidence" value="ECO:0007669"/>
    <property type="project" value="UniProtKB-KW"/>
</dbReference>
<keyword evidence="2" id="KW-0227">DNA damage</keyword>
<feature type="compositionally biased region" description="Pro residues" evidence="5">
    <location>
        <begin position="388"/>
        <end position="397"/>
    </location>
</feature>
<feature type="compositionally biased region" description="Basic and acidic residues" evidence="5">
    <location>
        <begin position="328"/>
        <end position="337"/>
    </location>
</feature>
<feature type="compositionally biased region" description="Basic residues" evidence="5">
    <location>
        <begin position="418"/>
        <end position="438"/>
    </location>
</feature>
<keyword evidence="8" id="KW-1185">Reference proteome</keyword>
<evidence type="ECO:0000256" key="3">
    <source>
        <dbReference type="ARBA" id="ARBA00023242"/>
    </source>
</evidence>